<feature type="site" description="Interaction with substrate tRNA" evidence="10">
    <location>
        <position position="111"/>
    </location>
</feature>
<comment type="caution">
    <text evidence="10">Lacks conserved residue(s) required for the propagation of feature annotation.</text>
</comment>
<keyword evidence="5 10" id="KW-0819">tRNA processing</keyword>
<comment type="cofactor">
    <cofactor evidence="1 10">
        <name>Mg(2+)</name>
        <dbReference type="ChEBI" id="CHEBI:18420"/>
    </cofactor>
</comment>
<name>A0A1F8DVZ8_9BACT</name>
<protein>
    <recommendedName>
        <fullName evidence="10">tRNA dimethylallyltransferase</fullName>
        <ecNumber evidence="10">2.5.1.75</ecNumber>
    </recommendedName>
    <alternativeName>
        <fullName evidence="10">Dimethylallyl diphosphate:tRNA dimethylallyltransferase</fullName>
        <shortName evidence="10">DMAPP:tRNA dimethylallyltransferase</shortName>
        <shortName evidence="10">DMATase</shortName>
    </alternativeName>
    <alternativeName>
        <fullName evidence="10">Isopentenyl-diphosphate:tRNA isopentenyltransferase</fullName>
        <shortName evidence="10">IPP transferase</shortName>
        <shortName evidence="10">IPPT</shortName>
        <shortName evidence="10">IPTase</shortName>
    </alternativeName>
</protein>
<dbReference type="SUPFAM" id="SSF52540">
    <property type="entry name" value="P-loop containing nucleoside triphosphate hydrolases"/>
    <property type="match status" value="1"/>
</dbReference>
<dbReference type="GO" id="GO:0052381">
    <property type="term" value="F:tRNA dimethylallyltransferase activity"/>
    <property type="evidence" value="ECO:0007669"/>
    <property type="project" value="UniProtKB-UniRule"/>
</dbReference>
<dbReference type="Pfam" id="PF01715">
    <property type="entry name" value="IPPT"/>
    <property type="match status" value="1"/>
</dbReference>
<dbReference type="GO" id="GO:0005524">
    <property type="term" value="F:ATP binding"/>
    <property type="evidence" value="ECO:0007669"/>
    <property type="project" value="UniProtKB-UniRule"/>
</dbReference>
<dbReference type="HAMAP" id="MF_00185">
    <property type="entry name" value="IPP_trans"/>
    <property type="match status" value="1"/>
</dbReference>
<feature type="site" description="Interaction with substrate tRNA" evidence="10">
    <location>
        <position position="134"/>
    </location>
</feature>
<dbReference type="AlphaFoldDB" id="A0A1F8DVZ8"/>
<dbReference type="PANTHER" id="PTHR11088:SF60">
    <property type="entry name" value="TRNA DIMETHYLALLYLTRANSFERASE"/>
    <property type="match status" value="1"/>
</dbReference>
<evidence type="ECO:0000313" key="14">
    <source>
        <dbReference type="EMBL" id="OGM92780.1"/>
    </source>
</evidence>
<evidence type="ECO:0000256" key="2">
    <source>
        <dbReference type="ARBA" id="ARBA00003213"/>
    </source>
</evidence>
<comment type="caution">
    <text evidence="14">The sequence shown here is derived from an EMBL/GenBank/DDBJ whole genome shotgun (WGS) entry which is preliminary data.</text>
</comment>
<evidence type="ECO:0000256" key="1">
    <source>
        <dbReference type="ARBA" id="ARBA00001946"/>
    </source>
</evidence>
<dbReference type="EC" id="2.5.1.75" evidence="10"/>
<feature type="binding site" evidence="10">
    <location>
        <begin position="13"/>
        <end position="20"/>
    </location>
    <ligand>
        <name>ATP</name>
        <dbReference type="ChEBI" id="CHEBI:30616"/>
    </ligand>
</feature>
<keyword evidence="6 10" id="KW-0547">Nucleotide-binding</keyword>
<dbReference type="InterPro" id="IPR027417">
    <property type="entry name" value="P-loop_NTPase"/>
</dbReference>
<proteinExistence type="inferred from homology"/>
<sequence length="305" mass="34418">MQNPKPKLIVVLGPTSSGKSDLAVAIARAIKQRRLAPGAEVISADSRQVYTGLDIGSGKITKKEMRGVRHHLLGVASPKRTFTVTRYQRLAKRAIRDIIKRNSIPILCGGTGLYIDAVVHDHIIPAVPPQPTLRKKLERESTESLFAQLTQLDPQRSQIIDRHNRRRLIRALEIVLATGSPVPPLATSSPYDTLAIGIARPSETLNQLITTRLRKRIKAGMFNEIKTLHAAGVSWNRLDDLGLEYRWVSRHLRGLIAKDVMIEKLVIESIRYAKRQMTWFKRDKRTHWVTDDAEAMQLVEQFLDA</sequence>
<dbReference type="Gene3D" id="1.10.20.140">
    <property type="match status" value="1"/>
</dbReference>
<dbReference type="InterPro" id="IPR039657">
    <property type="entry name" value="Dimethylallyltransferase"/>
</dbReference>
<comment type="similarity">
    <text evidence="3 10 13">Belongs to the IPP transferase family.</text>
</comment>
<dbReference type="PANTHER" id="PTHR11088">
    <property type="entry name" value="TRNA DIMETHYLALLYLTRANSFERASE"/>
    <property type="match status" value="1"/>
</dbReference>
<reference evidence="14 15" key="1">
    <citation type="journal article" date="2016" name="Nat. Commun.">
        <title>Thousands of microbial genomes shed light on interconnected biogeochemical processes in an aquifer system.</title>
        <authorList>
            <person name="Anantharaman K."/>
            <person name="Brown C.T."/>
            <person name="Hug L.A."/>
            <person name="Sharon I."/>
            <person name="Castelle C.J."/>
            <person name="Probst A.J."/>
            <person name="Thomas B.C."/>
            <person name="Singh A."/>
            <person name="Wilkins M.J."/>
            <person name="Karaoz U."/>
            <person name="Brodie E.L."/>
            <person name="Williams K.H."/>
            <person name="Hubbard S.S."/>
            <person name="Banfield J.F."/>
        </authorList>
    </citation>
    <scope>NUCLEOTIDE SEQUENCE [LARGE SCALE GENOMIC DNA]</scope>
</reference>
<keyword evidence="8 10" id="KW-0460">Magnesium</keyword>
<evidence type="ECO:0000256" key="13">
    <source>
        <dbReference type="RuleBase" id="RU003785"/>
    </source>
</evidence>
<evidence type="ECO:0000256" key="7">
    <source>
        <dbReference type="ARBA" id="ARBA00022840"/>
    </source>
</evidence>
<feature type="binding site" evidence="10">
    <location>
        <begin position="15"/>
        <end position="20"/>
    </location>
    <ligand>
        <name>substrate</name>
    </ligand>
</feature>
<dbReference type="STRING" id="1802559.A2372_01170"/>
<comment type="subunit">
    <text evidence="10">Monomer.</text>
</comment>
<comment type="function">
    <text evidence="2 10 12">Catalyzes the transfer of a dimethylallyl group onto the adenine at position 37 in tRNAs that read codons beginning with uridine, leading to the formation of N6-(dimethylallyl)adenosine (i(6)A).</text>
</comment>
<keyword evidence="7 10" id="KW-0067">ATP-binding</keyword>
<keyword evidence="4 10" id="KW-0808">Transferase</keyword>
<dbReference type="Gene3D" id="3.40.50.300">
    <property type="entry name" value="P-loop containing nucleotide triphosphate hydrolases"/>
    <property type="match status" value="1"/>
</dbReference>
<evidence type="ECO:0000256" key="3">
    <source>
        <dbReference type="ARBA" id="ARBA00005842"/>
    </source>
</evidence>
<dbReference type="Proteomes" id="UP000176422">
    <property type="component" value="Unassembled WGS sequence"/>
</dbReference>
<evidence type="ECO:0000256" key="4">
    <source>
        <dbReference type="ARBA" id="ARBA00022679"/>
    </source>
</evidence>
<gene>
    <name evidence="10" type="primary">miaA</name>
    <name evidence="14" type="ORF">A2372_01170</name>
</gene>
<evidence type="ECO:0000256" key="5">
    <source>
        <dbReference type="ARBA" id="ARBA00022694"/>
    </source>
</evidence>
<dbReference type="NCBIfam" id="TIGR00174">
    <property type="entry name" value="miaA"/>
    <property type="match status" value="1"/>
</dbReference>
<evidence type="ECO:0000313" key="15">
    <source>
        <dbReference type="Proteomes" id="UP000176422"/>
    </source>
</evidence>
<evidence type="ECO:0000256" key="8">
    <source>
        <dbReference type="ARBA" id="ARBA00022842"/>
    </source>
</evidence>
<feature type="region of interest" description="Interaction with substrate tRNA" evidence="10">
    <location>
        <begin position="45"/>
        <end position="48"/>
    </location>
</feature>
<evidence type="ECO:0000256" key="12">
    <source>
        <dbReference type="RuleBase" id="RU003784"/>
    </source>
</evidence>
<comment type="catalytic activity">
    <reaction evidence="9 10 11">
        <text>adenosine(37) in tRNA + dimethylallyl diphosphate = N(6)-dimethylallyladenosine(37) in tRNA + diphosphate</text>
        <dbReference type="Rhea" id="RHEA:26482"/>
        <dbReference type="Rhea" id="RHEA-COMP:10162"/>
        <dbReference type="Rhea" id="RHEA-COMP:10375"/>
        <dbReference type="ChEBI" id="CHEBI:33019"/>
        <dbReference type="ChEBI" id="CHEBI:57623"/>
        <dbReference type="ChEBI" id="CHEBI:74411"/>
        <dbReference type="ChEBI" id="CHEBI:74415"/>
        <dbReference type="EC" id="2.5.1.75"/>
    </reaction>
</comment>
<organism evidence="14 15">
    <name type="scientific">Candidatus Wolfebacteria bacterium RIFOXYB1_FULL_54_12</name>
    <dbReference type="NCBI Taxonomy" id="1802559"/>
    <lineage>
        <taxon>Bacteria</taxon>
        <taxon>Candidatus Wolfeibacteriota</taxon>
    </lineage>
</organism>
<evidence type="ECO:0000256" key="11">
    <source>
        <dbReference type="RuleBase" id="RU003783"/>
    </source>
</evidence>
<dbReference type="GO" id="GO:0006400">
    <property type="term" value="P:tRNA modification"/>
    <property type="evidence" value="ECO:0007669"/>
    <property type="project" value="TreeGrafter"/>
</dbReference>
<dbReference type="EMBL" id="MGIT01000003">
    <property type="protein sequence ID" value="OGM92780.1"/>
    <property type="molecule type" value="Genomic_DNA"/>
</dbReference>
<evidence type="ECO:0000256" key="10">
    <source>
        <dbReference type="HAMAP-Rule" id="MF_00185"/>
    </source>
</evidence>
<evidence type="ECO:0000256" key="6">
    <source>
        <dbReference type="ARBA" id="ARBA00022741"/>
    </source>
</evidence>
<accession>A0A1F8DVZ8</accession>
<evidence type="ECO:0000256" key="9">
    <source>
        <dbReference type="ARBA" id="ARBA00049563"/>
    </source>
</evidence>
<dbReference type="InterPro" id="IPR018022">
    <property type="entry name" value="IPT"/>
</dbReference>